<dbReference type="AlphaFoldDB" id="A0AAE1A829"/>
<reference evidence="2" key="1">
    <citation type="journal article" date="2023" name="G3 (Bethesda)">
        <title>A reference genome for the long-term kleptoplast-retaining sea slug Elysia crispata morphotype clarki.</title>
        <authorList>
            <person name="Eastman K.E."/>
            <person name="Pendleton A.L."/>
            <person name="Shaikh M.A."/>
            <person name="Suttiyut T."/>
            <person name="Ogas R."/>
            <person name="Tomko P."/>
            <person name="Gavelis G."/>
            <person name="Widhalm J.R."/>
            <person name="Wisecaver J.H."/>
        </authorList>
    </citation>
    <scope>NUCLEOTIDE SEQUENCE</scope>
    <source>
        <strain evidence="2">ECLA1</strain>
    </source>
</reference>
<feature type="region of interest" description="Disordered" evidence="1">
    <location>
        <begin position="356"/>
        <end position="413"/>
    </location>
</feature>
<accession>A0AAE1A829</accession>
<feature type="compositionally biased region" description="Low complexity" evidence="1">
    <location>
        <begin position="612"/>
        <end position="624"/>
    </location>
</feature>
<feature type="region of interest" description="Disordered" evidence="1">
    <location>
        <begin position="275"/>
        <end position="303"/>
    </location>
</feature>
<name>A0AAE1A829_9GAST</name>
<feature type="compositionally biased region" description="Low complexity" evidence="1">
    <location>
        <begin position="24"/>
        <end position="39"/>
    </location>
</feature>
<dbReference type="Proteomes" id="UP001283361">
    <property type="component" value="Unassembled WGS sequence"/>
</dbReference>
<feature type="region of interest" description="Disordered" evidence="1">
    <location>
        <begin position="457"/>
        <end position="510"/>
    </location>
</feature>
<feature type="region of interest" description="Disordered" evidence="1">
    <location>
        <begin position="531"/>
        <end position="555"/>
    </location>
</feature>
<evidence type="ECO:0000313" key="3">
    <source>
        <dbReference type="Proteomes" id="UP001283361"/>
    </source>
</evidence>
<organism evidence="2 3">
    <name type="scientific">Elysia crispata</name>
    <name type="common">lettuce slug</name>
    <dbReference type="NCBI Taxonomy" id="231223"/>
    <lineage>
        <taxon>Eukaryota</taxon>
        <taxon>Metazoa</taxon>
        <taxon>Spiralia</taxon>
        <taxon>Lophotrochozoa</taxon>
        <taxon>Mollusca</taxon>
        <taxon>Gastropoda</taxon>
        <taxon>Heterobranchia</taxon>
        <taxon>Euthyneura</taxon>
        <taxon>Panpulmonata</taxon>
        <taxon>Sacoglossa</taxon>
        <taxon>Placobranchoidea</taxon>
        <taxon>Plakobranchidae</taxon>
        <taxon>Elysia</taxon>
    </lineage>
</organism>
<proteinExistence type="predicted"/>
<comment type="caution">
    <text evidence="2">The sequence shown here is derived from an EMBL/GenBank/DDBJ whole genome shotgun (WGS) entry which is preliminary data.</text>
</comment>
<feature type="compositionally biased region" description="Basic and acidic residues" evidence="1">
    <location>
        <begin position="468"/>
        <end position="479"/>
    </location>
</feature>
<gene>
    <name evidence="2" type="ORF">RRG08_037736</name>
</gene>
<keyword evidence="3" id="KW-1185">Reference proteome</keyword>
<feature type="compositionally biased region" description="Polar residues" evidence="1">
    <location>
        <begin position="1"/>
        <end position="11"/>
    </location>
</feature>
<dbReference type="EMBL" id="JAWDGP010002489">
    <property type="protein sequence ID" value="KAK3782737.1"/>
    <property type="molecule type" value="Genomic_DNA"/>
</dbReference>
<feature type="compositionally biased region" description="Pro residues" evidence="1">
    <location>
        <begin position="291"/>
        <end position="301"/>
    </location>
</feature>
<feature type="region of interest" description="Disordered" evidence="1">
    <location>
        <begin position="1"/>
        <end position="61"/>
    </location>
</feature>
<feature type="compositionally biased region" description="Basic and acidic residues" evidence="1">
    <location>
        <begin position="365"/>
        <end position="413"/>
    </location>
</feature>
<sequence>MSSHTYIQTLPTVKEHAQKGVNQSTIKRSSSISVSSLGSRQRHRRRSSTTDSSFSSVPRTRETIQKHAIHVVDNTADIPRGVQSSLIKSRSCDNLSVGKSYEKKRSGGFDRESNITSVIDTVANVNKDNNALQEYSLKKQNGYGKCREKIFSKKASSSNMNKSLDRKPTSSLNANGNVAAQADEKTAASEADKHVTNMHSLTSQGPSTPDLTSITKAVTSSSLTLARRSISSDISPACHKKIGSVGQSMSSQPPANRLSFSFVTRRVTTLLKFRRGFLPRGSGNGDYEQKPPSPPPEPLPTKPRFSAFMSAEAQFALLKGYEDILAEKLVDQFPTEGSLIRRTKTPRHNIAISEFGKRPQGALSRTEKRRSWGGVRQDKDVNSAEEKNDQKNFGEIGSREINGEKPSNDELDSSHSHAIYERKGIILVNSTENWTKTVAPENGESHNLNEAQCMKKELSRDTLNSTKSSKDATKSEDSIAKNTLLDEGDNSPSDASKGHVSPSSFENPMVGHLSASKTHISLYNHNQEKSLGLQDMSGGRAGLPKSLRARRTSSLPEVVSSPRIISRHLPRERLLTMTHRLEKAMDILDVLRSDTELALSPRVKGVPSETNQRQQCKQQQQQQQGNLLERRQSQGTGRETLRDFKRWAGQWSQEFQANSAN</sequence>
<feature type="region of interest" description="Disordered" evidence="1">
    <location>
        <begin position="602"/>
        <end position="639"/>
    </location>
</feature>
<protein>
    <submittedName>
        <fullName evidence="2">Uncharacterized protein</fullName>
    </submittedName>
</protein>
<feature type="region of interest" description="Disordered" evidence="1">
    <location>
        <begin position="154"/>
        <end position="174"/>
    </location>
</feature>
<evidence type="ECO:0000256" key="1">
    <source>
        <dbReference type="SAM" id="MobiDB-lite"/>
    </source>
</evidence>
<feature type="compositionally biased region" description="Low complexity" evidence="1">
    <location>
        <begin position="49"/>
        <end position="58"/>
    </location>
</feature>
<evidence type="ECO:0000313" key="2">
    <source>
        <dbReference type="EMBL" id="KAK3782737.1"/>
    </source>
</evidence>